<keyword evidence="2" id="KW-1185">Reference proteome</keyword>
<accession>A0A3P4B3G1</accession>
<organism evidence="1 2">
    <name type="scientific">Pigmentiphaga humi</name>
    <dbReference type="NCBI Taxonomy" id="2478468"/>
    <lineage>
        <taxon>Bacteria</taxon>
        <taxon>Pseudomonadati</taxon>
        <taxon>Pseudomonadota</taxon>
        <taxon>Betaproteobacteria</taxon>
        <taxon>Burkholderiales</taxon>
        <taxon>Alcaligenaceae</taxon>
        <taxon>Pigmentiphaga</taxon>
    </lineage>
</organism>
<name>A0A3P4B3G1_9BURK</name>
<sequence>MIPPYALTRAPLGAKLADRRSRIRCFLRNPGAC</sequence>
<dbReference type="AlphaFoldDB" id="A0A3P4B3G1"/>
<evidence type="ECO:0000313" key="2">
    <source>
        <dbReference type="Proteomes" id="UP000277294"/>
    </source>
</evidence>
<gene>
    <name evidence="1" type="ORF">PIGHUM_02133</name>
</gene>
<protein>
    <submittedName>
        <fullName evidence="1">Uncharacterized protein</fullName>
    </submittedName>
</protein>
<dbReference type="Proteomes" id="UP000277294">
    <property type="component" value="Unassembled WGS sequence"/>
</dbReference>
<reference evidence="1 2" key="1">
    <citation type="submission" date="2018-10" db="EMBL/GenBank/DDBJ databases">
        <authorList>
            <person name="Criscuolo A."/>
        </authorList>
    </citation>
    <scope>NUCLEOTIDE SEQUENCE [LARGE SCALE GENOMIC DNA]</scope>
    <source>
        <strain evidence="1">DnA1</strain>
    </source>
</reference>
<proteinExistence type="predicted"/>
<evidence type="ECO:0000313" key="1">
    <source>
        <dbReference type="EMBL" id="VCU70066.1"/>
    </source>
</evidence>
<dbReference type="EMBL" id="UWPJ01000017">
    <property type="protein sequence ID" value="VCU70066.1"/>
    <property type="molecule type" value="Genomic_DNA"/>
</dbReference>